<comment type="caution">
    <text evidence="4">The sequence shown here is derived from an EMBL/GenBank/DDBJ whole genome shotgun (WGS) entry which is preliminary data.</text>
</comment>
<evidence type="ECO:0000313" key="4">
    <source>
        <dbReference type="EMBL" id="RJX65319.1"/>
    </source>
</evidence>
<name>A0A3A6QH39_9VIBR</name>
<dbReference type="RefSeq" id="WP_120035224.1">
    <property type="nucleotide sequence ID" value="NZ_QVMU01000035.1"/>
</dbReference>
<dbReference type="OrthoDB" id="9807934at2"/>
<sequence length="450" mass="49553">MAIGFDFGTANCSVAQVIGEQVKTIPLVGDELYIPSTLCAPTRESISEYLFRCLNISPLTDSGENLLRRAIRMNDEEGLVLRPDDVLFGNQALDFYLDDPKHVYYVKSPKSFLGTMGLRDMQLSFFEDLVCAMMGNIKQRAELALDKPITETVIGRPVNYHGRGGEESNKQAIEIMQRAAQRAGFKHVEFQFEPVAAGLDYEATLTSNKNVLVVDIGGGTSDCSLIQMGPEWIGKSQRNETLLSHTGAAVGGNDFDIAIAFKRFMSEFGLGSHQLSGLPQPIPQFWNCIAINDVEAQRKFYTMENLKQLMTLTKSAQHPEQLGRLIHVHRGTLGHSIVRAAEKTKIALGDQAHYSAEIDLLAEVLNIDVSYEQMETAIADTVDKIKRLVLDAIAHAQVTPDVVFITGGSARSPIVRQAIKDILPNIEIVSGNYFGSVTAGLARWANTCFK</sequence>
<dbReference type="Proteomes" id="UP000273252">
    <property type="component" value="Unassembled WGS sequence"/>
</dbReference>
<evidence type="ECO:0000256" key="2">
    <source>
        <dbReference type="ARBA" id="ARBA00022741"/>
    </source>
</evidence>
<proteinExistence type="inferred from homology"/>
<dbReference type="Gene3D" id="3.90.640.10">
    <property type="entry name" value="Actin, Chain A, domain 4"/>
    <property type="match status" value="2"/>
</dbReference>
<gene>
    <name evidence="4" type="ORF">DZ860_21800</name>
</gene>
<dbReference type="NCBIfam" id="NF008673">
    <property type="entry name" value="PRK11678.1"/>
    <property type="match status" value="1"/>
</dbReference>
<dbReference type="Pfam" id="PF00012">
    <property type="entry name" value="HSP70"/>
    <property type="match status" value="2"/>
</dbReference>
<dbReference type="CDD" id="cd10231">
    <property type="entry name" value="ASKHA_NBD_HSP70_YegD-like"/>
    <property type="match status" value="1"/>
</dbReference>
<keyword evidence="3" id="KW-0067">ATP-binding</keyword>
<evidence type="ECO:0000313" key="5">
    <source>
        <dbReference type="Proteomes" id="UP000273252"/>
    </source>
</evidence>
<dbReference type="PROSITE" id="PS00329">
    <property type="entry name" value="HSP70_2"/>
    <property type="match status" value="1"/>
</dbReference>
<dbReference type="InterPro" id="IPR018181">
    <property type="entry name" value="Heat_shock_70_CS"/>
</dbReference>
<dbReference type="EMBL" id="QVMU01000035">
    <property type="protein sequence ID" value="RJX65319.1"/>
    <property type="molecule type" value="Genomic_DNA"/>
</dbReference>
<accession>A0A3A6QH39</accession>
<evidence type="ECO:0000256" key="3">
    <source>
        <dbReference type="ARBA" id="ARBA00022840"/>
    </source>
</evidence>
<protein>
    <submittedName>
        <fullName evidence="4">Molecular chaperone</fullName>
    </submittedName>
</protein>
<dbReference type="Gene3D" id="3.30.420.40">
    <property type="match status" value="4"/>
</dbReference>
<dbReference type="InterPro" id="IPR042054">
    <property type="entry name" value="YegD-like"/>
</dbReference>
<comment type="similarity">
    <text evidence="1">Belongs to the heat shock protein 70 family.</text>
</comment>
<evidence type="ECO:0000256" key="1">
    <source>
        <dbReference type="ARBA" id="ARBA00007381"/>
    </source>
</evidence>
<dbReference type="PANTHER" id="PTHR19375">
    <property type="entry name" value="HEAT SHOCK PROTEIN 70KDA"/>
    <property type="match status" value="1"/>
</dbReference>
<dbReference type="InterPro" id="IPR013126">
    <property type="entry name" value="Hsp_70_fam"/>
</dbReference>
<organism evidence="4 5">
    <name type="scientific">Vibrio sinensis</name>
    <dbReference type="NCBI Taxonomy" id="2302434"/>
    <lineage>
        <taxon>Bacteria</taxon>
        <taxon>Pseudomonadati</taxon>
        <taxon>Pseudomonadota</taxon>
        <taxon>Gammaproteobacteria</taxon>
        <taxon>Vibrionales</taxon>
        <taxon>Vibrionaceae</taxon>
        <taxon>Vibrio</taxon>
    </lineage>
</organism>
<dbReference type="AlphaFoldDB" id="A0A3A6QH39"/>
<dbReference type="InterPro" id="IPR043129">
    <property type="entry name" value="ATPase_NBD"/>
</dbReference>
<reference evidence="4 5" key="1">
    <citation type="submission" date="2018-08" db="EMBL/GenBank/DDBJ databases">
        <title>Vibrio isolated from the Eastern China Marginal Seas.</title>
        <authorList>
            <person name="Li Y."/>
        </authorList>
    </citation>
    <scope>NUCLEOTIDE SEQUENCE [LARGE SCALE GENOMIC DNA]</scope>
    <source>
        <strain evidence="4 5">BEI233</strain>
    </source>
</reference>
<dbReference type="GO" id="GO:0140662">
    <property type="term" value="F:ATP-dependent protein folding chaperone"/>
    <property type="evidence" value="ECO:0007669"/>
    <property type="project" value="InterPro"/>
</dbReference>
<dbReference type="GO" id="GO:0005524">
    <property type="term" value="F:ATP binding"/>
    <property type="evidence" value="ECO:0007669"/>
    <property type="project" value="UniProtKB-KW"/>
</dbReference>
<dbReference type="SUPFAM" id="SSF53067">
    <property type="entry name" value="Actin-like ATPase domain"/>
    <property type="match status" value="2"/>
</dbReference>
<keyword evidence="5" id="KW-1185">Reference proteome</keyword>
<keyword evidence="2" id="KW-0547">Nucleotide-binding</keyword>